<protein>
    <submittedName>
        <fullName evidence="1">Uncharacterized protein</fullName>
    </submittedName>
</protein>
<reference evidence="1 2" key="1">
    <citation type="submission" date="2016-10" db="EMBL/GenBank/DDBJ databases">
        <authorList>
            <person name="de Groot N.N."/>
        </authorList>
    </citation>
    <scope>NUCLEOTIDE SEQUENCE [LARGE SCALE GENOMIC DNA]</scope>
    <source>
        <strain evidence="1 2">DSM 23126</strain>
    </source>
</reference>
<dbReference type="STRING" id="1122204.SAMN05421781_2447"/>
<accession>A0A1H2WIA5</accession>
<gene>
    <name evidence="1" type="ORF">SAMN05421781_2447</name>
</gene>
<sequence>MRKNTDMTEVENVIVHKAAEFQGYTVLFSIHGQRFQFLIADGQPLFPLNVLHTFVEQDVCGQCGKKNCSPIWRSISCGGRQDIFKYEGGLVCTN</sequence>
<dbReference type="RefSeq" id="WP_091615508.1">
    <property type="nucleotide sequence ID" value="NZ_FNNC01000005.1"/>
</dbReference>
<dbReference type="AlphaFoldDB" id="A0A1H2WIA5"/>
<evidence type="ECO:0000313" key="1">
    <source>
        <dbReference type="EMBL" id="SDW80267.1"/>
    </source>
</evidence>
<organism evidence="1 2">
    <name type="scientific">Marinococcus luteus</name>
    <dbReference type="NCBI Taxonomy" id="1122204"/>
    <lineage>
        <taxon>Bacteria</taxon>
        <taxon>Bacillati</taxon>
        <taxon>Bacillota</taxon>
        <taxon>Bacilli</taxon>
        <taxon>Bacillales</taxon>
        <taxon>Bacillaceae</taxon>
        <taxon>Marinococcus</taxon>
    </lineage>
</organism>
<proteinExistence type="predicted"/>
<dbReference type="EMBL" id="FNNC01000005">
    <property type="protein sequence ID" value="SDW80267.1"/>
    <property type="molecule type" value="Genomic_DNA"/>
</dbReference>
<dbReference type="Proteomes" id="UP000199488">
    <property type="component" value="Unassembled WGS sequence"/>
</dbReference>
<evidence type="ECO:0000313" key="2">
    <source>
        <dbReference type="Proteomes" id="UP000199488"/>
    </source>
</evidence>
<keyword evidence="2" id="KW-1185">Reference proteome</keyword>
<name>A0A1H2WIA5_9BACI</name>